<feature type="repeat" description="WD" evidence="3">
    <location>
        <begin position="1143"/>
        <end position="1184"/>
    </location>
</feature>
<dbReference type="Gene3D" id="3.40.50.300">
    <property type="entry name" value="P-loop containing nucleotide triphosphate hydrolases"/>
    <property type="match status" value="1"/>
</dbReference>
<evidence type="ECO:0000313" key="7">
    <source>
        <dbReference type="Proteomes" id="UP000266272"/>
    </source>
</evidence>
<dbReference type="InterPro" id="IPR036322">
    <property type="entry name" value="WD40_repeat_dom_sf"/>
</dbReference>
<reference evidence="6 7" key="1">
    <citation type="journal article" date="2018" name="PLoS Pathog.">
        <title>Evolution of structural diversity of trichothecenes, a family of toxins produced by plant pathogenic and entomopathogenic fungi.</title>
        <authorList>
            <person name="Proctor R.H."/>
            <person name="McCormick S.P."/>
            <person name="Kim H.S."/>
            <person name="Cardoza R.E."/>
            <person name="Stanley A.M."/>
            <person name="Lindo L."/>
            <person name="Kelly A."/>
            <person name="Brown D.W."/>
            <person name="Lee T."/>
            <person name="Vaughan M.M."/>
            <person name="Alexander N.J."/>
            <person name="Busman M."/>
            <person name="Gutierrez S."/>
        </authorList>
    </citation>
    <scope>NUCLEOTIDE SEQUENCE [LARGE SCALE GENOMIC DNA]</scope>
    <source>
        <strain evidence="6 7">IBT 40837</strain>
    </source>
</reference>
<dbReference type="SMART" id="SM00320">
    <property type="entry name" value="WD40"/>
    <property type="match status" value="10"/>
</dbReference>
<gene>
    <name evidence="6" type="ORF">TARUN_3406</name>
</gene>
<feature type="repeat" description="WD" evidence="3">
    <location>
        <begin position="892"/>
        <end position="926"/>
    </location>
</feature>
<evidence type="ECO:0000313" key="6">
    <source>
        <dbReference type="EMBL" id="RFU78839.1"/>
    </source>
</evidence>
<evidence type="ECO:0000256" key="4">
    <source>
        <dbReference type="SAM" id="Phobius"/>
    </source>
</evidence>
<dbReference type="InterPro" id="IPR001680">
    <property type="entry name" value="WD40_rpt"/>
</dbReference>
<dbReference type="EMBL" id="PXOA01000193">
    <property type="protein sequence ID" value="RFU78839.1"/>
    <property type="molecule type" value="Genomic_DNA"/>
</dbReference>
<evidence type="ECO:0000259" key="5">
    <source>
        <dbReference type="Pfam" id="PF24883"/>
    </source>
</evidence>
<accession>A0A395NS36</accession>
<dbReference type="InterPro" id="IPR011044">
    <property type="entry name" value="Quino_amine_DH_bsu"/>
</dbReference>
<dbReference type="SUPFAM" id="SSF50978">
    <property type="entry name" value="WD40 repeat-like"/>
    <property type="match status" value="1"/>
</dbReference>
<proteinExistence type="predicted"/>
<dbReference type="PANTHER" id="PTHR19848:SF8">
    <property type="entry name" value="F-BOX AND WD REPEAT DOMAIN CONTAINING 7"/>
    <property type="match status" value="1"/>
</dbReference>
<name>A0A395NS36_TRIAR</name>
<dbReference type="PROSITE" id="PS00678">
    <property type="entry name" value="WD_REPEATS_1"/>
    <property type="match status" value="1"/>
</dbReference>
<dbReference type="SUPFAM" id="SSF50969">
    <property type="entry name" value="YVTN repeat-like/Quinoprotein amine dehydrogenase"/>
    <property type="match status" value="1"/>
</dbReference>
<dbReference type="PROSITE" id="PS50294">
    <property type="entry name" value="WD_REPEATS_REGION"/>
    <property type="match status" value="3"/>
</dbReference>
<dbReference type="Gene3D" id="2.130.10.10">
    <property type="entry name" value="YVTN repeat-like/Quinoprotein amine dehydrogenase"/>
    <property type="match status" value="3"/>
</dbReference>
<keyword evidence="2" id="KW-0677">Repeat</keyword>
<evidence type="ECO:0000256" key="2">
    <source>
        <dbReference type="ARBA" id="ARBA00022737"/>
    </source>
</evidence>
<dbReference type="InterPro" id="IPR056884">
    <property type="entry name" value="NPHP3-like_N"/>
</dbReference>
<dbReference type="InterPro" id="IPR027417">
    <property type="entry name" value="P-loop_NTPase"/>
</dbReference>
<dbReference type="PROSITE" id="PS50082">
    <property type="entry name" value="WD_REPEATS_2"/>
    <property type="match status" value="4"/>
</dbReference>
<dbReference type="STRING" id="490622.A0A395NS36"/>
<dbReference type="InterPro" id="IPR015943">
    <property type="entry name" value="WD40/YVTN_repeat-like_dom_sf"/>
</dbReference>
<dbReference type="Pfam" id="PF24883">
    <property type="entry name" value="NPHP3_N"/>
    <property type="match status" value="1"/>
</dbReference>
<sequence>MSNWTIFIFNAVAATILIPLILLFSAIPRVRRRSNSPRPDGLQVISNPPGAKFEIVAVHGLGAHPEYTWVSDRLKNAPKTHLLRDLLKGDYAEARVLSFAHNSDWLVDAPVKTIQQIGNQLLDALAQHRSGYPALCESEDRAQELVDSTCGIIFLGTPHDGSSVSYAGYISASLTGFLGSNADLLVALASHQSGLSDLEDRFIGCMKQKEHRRQKTEIASFYETKPTYILNWISLGIVVSRDSARGGHAATTIPIDTDHSGLNKCSGKDTQLYRELCRQLDRLRPTTTPSLNGNQQFVIEKLHIVNGAAFDSYDNEHSPTCLAATRSELLEEIERWANNPTQQHIYWLQGKAGTGKSTIARTVATRLADTNHLAASFFFKRGEGDRGNARYFFTTITAQLVQKLPEIARHTRGVIEAEPDIVRKSLAEQFQKLILQPIEVAQSGLPIAMTIVIDALDECEGDRDIQVIIYQLSQMNRSSVTPLKVFVTSRFEPPIQRGFRDIDGRYIEYPLHRTPEVQIERDIRVFLQYRLKEIRQHFELVSDWPSQDQFDQLLEKAIPLFIFAATACRFIEDELQGGGGPESRLKEILKHDAQGDLASTYIPTLNQMLSGLDASRRKKVMKEFNEVVGSIITLATPLSARSLANLVGLELSYVENRLRLLHSVLDIPPSTTAPVRLFHESFRDFLTQPDQKDLHDFWIDKVAVHGKLASRCLGLLSGGVLKEDMCELNDPGMVREHISRITVDNCLPPEVQYACLYWAHHLKGSLGMIKDDDQTHAFLQRHFLHWLEALSLLDMVAEGIRMIQDLRNMTSPTSSSKVGAFLEDAERFALYFRQMMDQAPLQVYYSGLLFSPSNSVIRQTFLTGVPHGIVKASSTSLDWNSCRQVLRLSHDVLCVSFSTDGQQVLSSSAERMIRIWDVGTGTCIQTIKASDFVFAAIFTADGQQIISGGIEKTICIWDTNTGACLRRLEGHEDHVGLIALSADGQRIASSSSLRSKSVTLWDANTGACLQILPCDESYMRSIKFSNDGERLATADLNGIINIWDVKTGARLQSSRGGYTEAVAACALSPDFQRAAFGFHSGNIKIRDINTGGLVEALNGCKPHSVENLVFSADGRQLLSAGGPGDAHSIKVWDTTTWNWTKTLFGHSSLVMSVACSQDGQWVASSSSDGTVRIWNTTADATDSTAERAIGSVRFSPDGKWAISRSEGWERHIWHVDTGARVQTLYTDPDDDCILIIAFSQDGEWIALPTGGLDWIYIWRIDELVQMEGYNILRHDIRSIEFSADSKRVASMSFEGIKVWDVSGGSCICTVKSRFIFSAKLAISADGQYIASNYRYSNFIEIWNVDTATHTQTIKSYAGFRSLAFSASGRWFAANTNGDHTKIHVWDISTGACIRTFQFDEQLRKLAFDQATDSRLITEKGVLDLQLASDEIESVDSTTCILPGNDHFTRILQLTDDGAWVLKNGQKAFWLPPDYDMSKSDIVGKKLLLGGSTGQIFFVEFS</sequence>
<dbReference type="PANTHER" id="PTHR19848">
    <property type="entry name" value="WD40 REPEAT PROTEIN"/>
    <property type="match status" value="1"/>
</dbReference>
<organism evidence="6 7">
    <name type="scientific">Trichoderma arundinaceum</name>
    <dbReference type="NCBI Taxonomy" id="490622"/>
    <lineage>
        <taxon>Eukaryota</taxon>
        <taxon>Fungi</taxon>
        <taxon>Dikarya</taxon>
        <taxon>Ascomycota</taxon>
        <taxon>Pezizomycotina</taxon>
        <taxon>Sordariomycetes</taxon>
        <taxon>Hypocreomycetidae</taxon>
        <taxon>Hypocreales</taxon>
        <taxon>Hypocreaceae</taxon>
        <taxon>Trichoderma</taxon>
    </lineage>
</organism>
<comment type="caution">
    <text evidence="6">The sequence shown here is derived from an EMBL/GenBank/DDBJ whole genome shotgun (WGS) entry which is preliminary data.</text>
</comment>
<keyword evidence="4" id="KW-1133">Transmembrane helix</keyword>
<dbReference type="InterPro" id="IPR019775">
    <property type="entry name" value="WD40_repeat_CS"/>
</dbReference>
<protein>
    <submittedName>
        <fullName evidence="6">Nacht and wd40 domain</fullName>
    </submittedName>
</protein>
<dbReference type="CDD" id="cd00200">
    <property type="entry name" value="WD40"/>
    <property type="match status" value="1"/>
</dbReference>
<evidence type="ECO:0000256" key="1">
    <source>
        <dbReference type="ARBA" id="ARBA00022574"/>
    </source>
</evidence>
<dbReference type="SUPFAM" id="SSF52540">
    <property type="entry name" value="P-loop containing nucleoside triphosphate hydrolases"/>
    <property type="match status" value="1"/>
</dbReference>
<keyword evidence="1 3" id="KW-0853">WD repeat</keyword>
<keyword evidence="4" id="KW-0812">Transmembrane</keyword>
<feature type="domain" description="Nephrocystin 3-like N-terminal" evidence="5">
    <location>
        <begin position="331"/>
        <end position="490"/>
    </location>
</feature>
<feature type="repeat" description="WD" evidence="3">
    <location>
        <begin position="933"/>
        <end position="967"/>
    </location>
</feature>
<dbReference type="Proteomes" id="UP000266272">
    <property type="component" value="Unassembled WGS sequence"/>
</dbReference>
<evidence type="ECO:0000256" key="3">
    <source>
        <dbReference type="PROSITE-ProRule" id="PRU00221"/>
    </source>
</evidence>
<keyword evidence="4" id="KW-0472">Membrane</keyword>
<dbReference type="OrthoDB" id="538223at2759"/>
<feature type="repeat" description="WD" evidence="3">
    <location>
        <begin position="1012"/>
        <end position="1053"/>
    </location>
</feature>
<feature type="transmembrane region" description="Helical" evidence="4">
    <location>
        <begin position="7"/>
        <end position="27"/>
    </location>
</feature>
<dbReference type="Pfam" id="PF00400">
    <property type="entry name" value="WD40"/>
    <property type="match status" value="5"/>
</dbReference>
<keyword evidence="7" id="KW-1185">Reference proteome</keyword>